<keyword evidence="1" id="KW-0812">Transmembrane</keyword>
<proteinExistence type="predicted"/>
<dbReference type="AlphaFoldDB" id="A0A518D607"/>
<dbReference type="EMBL" id="CP036291">
    <property type="protein sequence ID" value="QDU86908.1"/>
    <property type="molecule type" value="Genomic_DNA"/>
</dbReference>
<sequence length="110" mass="11731">MLIWSGYGFLVPVLTFCSCLLLAVALDAMFGEGYYSSHPWAVGTALVVGGMASALVGFSLKGRSDRTVIDEQTGERFVVNRSSHSFFFIPMHWAGVLIALIGAGVSVLGK</sequence>
<feature type="transmembrane region" description="Helical" evidence="1">
    <location>
        <begin position="86"/>
        <end position="108"/>
    </location>
</feature>
<dbReference type="RefSeq" id="WP_145280563.1">
    <property type="nucleotide sequence ID" value="NZ_CP036291.1"/>
</dbReference>
<evidence type="ECO:0000256" key="1">
    <source>
        <dbReference type="SAM" id="Phobius"/>
    </source>
</evidence>
<keyword evidence="1" id="KW-1133">Transmembrane helix</keyword>
<evidence type="ECO:0000313" key="2">
    <source>
        <dbReference type="EMBL" id="QDU86908.1"/>
    </source>
</evidence>
<feature type="transmembrane region" description="Helical" evidence="1">
    <location>
        <begin position="7"/>
        <end position="26"/>
    </location>
</feature>
<organism evidence="2 3">
    <name type="scientific">Pirellulimonas nuda</name>
    <dbReference type="NCBI Taxonomy" id="2528009"/>
    <lineage>
        <taxon>Bacteria</taxon>
        <taxon>Pseudomonadati</taxon>
        <taxon>Planctomycetota</taxon>
        <taxon>Planctomycetia</taxon>
        <taxon>Pirellulales</taxon>
        <taxon>Lacipirellulaceae</taxon>
        <taxon>Pirellulimonas</taxon>
    </lineage>
</organism>
<protein>
    <submittedName>
        <fullName evidence="2">Uncharacterized protein</fullName>
    </submittedName>
</protein>
<reference evidence="2 3" key="1">
    <citation type="submission" date="2019-02" db="EMBL/GenBank/DDBJ databases">
        <title>Deep-cultivation of Planctomycetes and their phenomic and genomic characterization uncovers novel biology.</title>
        <authorList>
            <person name="Wiegand S."/>
            <person name="Jogler M."/>
            <person name="Boedeker C."/>
            <person name="Pinto D."/>
            <person name="Vollmers J."/>
            <person name="Rivas-Marin E."/>
            <person name="Kohn T."/>
            <person name="Peeters S.H."/>
            <person name="Heuer A."/>
            <person name="Rast P."/>
            <person name="Oberbeckmann S."/>
            <person name="Bunk B."/>
            <person name="Jeske O."/>
            <person name="Meyerdierks A."/>
            <person name="Storesund J.E."/>
            <person name="Kallscheuer N."/>
            <person name="Luecker S."/>
            <person name="Lage O.M."/>
            <person name="Pohl T."/>
            <person name="Merkel B.J."/>
            <person name="Hornburger P."/>
            <person name="Mueller R.-W."/>
            <person name="Bruemmer F."/>
            <person name="Labrenz M."/>
            <person name="Spormann A.M."/>
            <person name="Op den Camp H."/>
            <person name="Overmann J."/>
            <person name="Amann R."/>
            <person name="Jetten M.S.M."/>
            <person name="Mascher T."/>
            <person name="Medema M.H."/>
            <person name="Devos D.P."/>
            <person name="Kaster A.-K."/>
            <person name="Ovreas L."/>
            <person name="Rohde M."/>
            <person name="Galperin M.Y."/>
            <person name="Jogler C."/>
        </authorList>
    </citation>
    <scope>NUCLEOTIDE SEQUENCE [LARGE SCALE GENOMIC DNA]</scope>
    <source>
        <strain evidence="2 3">Pla175</strain>
    </source>
</reference>
<dbReference type="OrthoDB" id="769710at2"/>
<dbReference type="KEGG" id="pnd:Pla175_02620"/>
<accession>A0A518D607</accession>
<gene>
    <name evidence="2" type="ORF">Pla175_02620</name>
</gene>
<evidence type="ECO:0000313" key="3">
    <source>
        <dbReference type="Proteomes" id="UP000317429"/>
    </source>
</evidence>
<dbReference type="Proteomes" id="UP000317429">
    <property type="component" value="Chromosome"/>
</dbReference>
<keyword evidence="1" id="KW-0472">Membrane</keyword>
<feature type="transmembrane region" description="Helical" evidence="1">
    <location>
        <begin position="38"/>
        <end position="60"/>
    </location>
</feature>
<keyword evidence="3" id="KW-1185">Reference proteome</keyword>
<name>A0A518D607_9BACT</name>